<dbReference type="KEGG" id="fcy:FRACYDRAFT_239426"/>
<evidence type="ECO:0000256" key="1">
    <source>
        <dbReference type="SAM" id="MobiDB-lite"/>
    </source>
</evidence>
<feature type="compositionally biased region" description="Low complexity" evidence="1">
    <location>
        <begin position="686"/>
        <end position="696"/>
    </location>
</feature>
<name>A0A1E7FGC2_9STRA</name>
<dbReference type="InParanoid" id="A0A1E7FGC2"/>
<gene>
    <name evidence="3" type="ORF">FRACYDRAFT_239426</name>
</gene>
<feature type="compositionally biased region" description="Acidic residues" evidence="1">
    <location>
        <begin position="205"/>
        <end position="214"/>
    </location>
</feature>
<feature type="signal peptide" evidence="2">
    <location>
        <begin position="1"/>
        <end position="17"/>
    </location>
</feature>
<feature type="compositionally biased region" description="Acidic residues" evidence="1">
    <location>
        <begin position="168"/>
        <end position="185"/>
    </location>
</feature>
<evidence type="ECO:0000313" key="3">
    <source>
        <dbReference type="EMBL" id="OEU16833.1"/>
    </source>
</evidence>
<reference evidence="3 4" key="1">
    <citation type="submission" date="2016-09" db="EMBL/GenBank/DDBJ databases">
        <title>Extensive genetic diversity and differential bi-allelic expression allows diatom success in the polar Southern Ocean.</title>
        <authorList>
            <consortium name="DOE Joint Genome Institute"/>
            <person name="Mock T."/>
            <person name="Otillar R.P."/>
            <person name="Strauss J."/>
            <person name="Dupont C."/>
            <person name="Frickenhaus S."/>
            <person name="Maumus F."/>
            <person name="Mcmullan M."/>
            <person name="Sanges R."/>
            <person name="Schmutz J."/>
            <person name="Toseland A."/>
            <person name="Valas R."/>
            <person name="Veluchamy A."/>
            <person name="Ward B.J."/>
            <person name="Allen A."/>
            <person name="Barry K."/>
            <person name="Falciatore A."/>
            <person name="Ferrante M."/>
            <person name="Fortunato A.E."/>
            <person name="Gloeckner G."/>
            <person name="Gruber A."/>
            <person name="Hipkin R."/>
            <person name="Janech M."/>
            <person name="Kroth P."/>
            <person name="Leese F."/>
            <person name="Lindquist E."/>
            <person name="Lyon B.R."/>
            <person name="Martin J."/>
            <person name="Mayer C."/>
            <person name="Parker M."/>
            <person name="Quesneville H."/>
            <person name="Raymond J."/>
            <person name="Uhlig C."/>
            <person name="Valentin K.U."/>
            <person name="Worden A.Z."/>
            <person name="Armbrust E.V."/>
            <person name="Bowler C."/>
            <person name="Green B."/>
            <person name="Moulton V."/>
            <person name="Van Oosterhout C."/>
            <person name="Grigoriev I."/>
        </authorList>
    </citation>
    <scope>NUCLEOTIDE SEQUENCE [LARGE SCALE GENOMIC DNA]</scope>
    <source>
        <strain evidence="3 4">CCMP1102</strain>
    </source>
</reference>
<feature type="region of interest" description="Disordered" evidence="1">
    <location>
        <begin position="275"/>
        <end position="312"/>
    </location>
</feature>
<feature type="region of interest" description="Disordered" evidence="1">
    <location>
        <begin position="462"/>
        <end position="519"/>
    </location>
</feature>
<feature type="region of interest" description="Disordered" evidence="1">
    <location>
        <begin position="682"/>
        <end position="708"/>
    </location>
</feature>
<feature type="compositionally biased region" description="Basic and acidic residues" evidence="1">
    <location>
        <begin position="230"/>
        <end position="239"/>
    </location>
</feature>
<feature type="compositionally biased region" description="Low complexity" evidence="1">
    <location>
        <begin position="138"/>
        <end position="152"/>
    </location>
</feature>
<dbReference type="AlphaFoldDB" id="A0A1E7FGC2"/>
<protein>
    <submittedName>
        <fullName evidence="3">Uncharacterized protein</fullName>
    </submittedName>
</protein>
<evidence type="ECO:0000256" key="2">
    <source>
        <dbReference type="SAM" id="SignalP"/>
    </source>
</evidence>
<feature type="compositionally biased region" description="Acidic residues" evidence="1">
    <location>
        <begin position="487"/>
        <end position="504"/>
    </location>
</feature>
<keyword evidence="2" id="KW-0732">Signal</keyword>
<feature type="chain" id="PRO_5009193061" evidence="2">
    <location>
        <begin position="18"/>
        <end position="990"/>
    </location>
</feature>
<keyword evidence="4" id="KW-1185">Reference proteome</keyword>
<feature type="compositionally biased region" description="Polar residues" evidence="1">
    <location>
        <begin position="115"/>
        <end position="128"/>
    </location>
</feature>
<proteinExistence type="predicted"/>
<feature type="compositionally biased region" description="Acidic residues" evidence="1">
    <location>
        <begin position="288"/>
        <end position="302"/>
    </location>
</feature>
<dbReference type="Proteomes" id="UP000095751">
    <property type="component" value="Unassembled WGS sequence"/>
</dbReference>
<feature type="compositionally biased region" description="Low complexity" evidence="1">
    <location>
        <begin position="104"/>
        <end position="114"/>
    </location>
</feature>
<sequence>MLYIFLILSTSVIFAICSHNNWDFHPSPTIVDAAMHGFTSSFSSRRYNYEFSKERKNNQHRNRRRQQQLPWLPIGKLFRQKHSLSLLSLRGGGKKRDVDIVEHGSGSSNKSNGNLTCQENEPANMTSDSQEESGTEQPKSSKTSSSFLSSPFRMNEMARYEASMESVEKEEEDIENVNEIDAVGETDDKYTKSSLSLSSIHTEGSDDVDDDDDDDRKAKRRNKRKKKKRDERNKKRNTDVSKVIEVTIPTTATKIKNMAGSGGEETEATVVEIDTENPSDHLSSQVIDSDEDANLEGIEDTDSSNPLWKKRDRDQNSPLLIENPIPMNSDSNTTVSEATINNTMKLSDEESIIVDNVTTVMEPLSYVSSGAWVPIDNMITFGLASKFTSLKLSRKIRRVRKLTAYLTGLHGLMSGKPPSSLLSELLNDTDTDSSLNDKEPSRYVRKRIAAIEKAREGVERAQAAAEEETKRRKGLFGGLFGPKEERNDIDDDAEEDITDGESSDESIKAQAPKIPQKSPKEIEEELQRMERVREIDRLISAGQNQLIDLICEKDVLQRRPNPLFDYTTKTDTITAEIDIVKSTIIESSSNVTENTTKSESDVIASKVEIQASRKINFPPDDLVAEYLDMVMSTRRLTKMNHTYLWKDSELEEDDGDDDEESIGDDLFTASADAHRLYQSSSSSYYGENGRSSENGKNGNGKKGGGGSWLLRQSIGGGPSLGEKIGMAVETAAYKAVTAALMSFLARALSSLHGINVLKHSDIRLVLEQSPDLPPVQKDGIIHGSYDTYAEDTIKTVMRRKTRRSKKRSSKHRLSEDAFVQRDAVTETLLSHVQISAPLLKLFPLAWQRALLGNILTLSTAIISDFVDGLHFQILGHQLSFAFRPITEVDIARQMAGGQFNQRRYKAAEFEAAVQATAEDLKEELKFLDSWHERALGSGVLRTQIANMIARIVLTLTDEVLSGARMDLWSAQAGGPRMLAGLEHRIEEAEC</sequence>
<feature type="compositionally biased region" description="Gly residues" evidence="1">
    <location>
        <begin position="697"/>
        <end position="707"/>
    </location>
</feature>
<dbReference type="EMBL" id="KV784358">
    <property type="protein sequence ID" value="OEU16833.1"/>
    <property type="molecule type" value="Genomic_DNA"/>
</dbReference>
<accession>A0A1E7FGC2</accession>
<evidence type="ECO:0000313" key="4">
    <source>
        <dbReference type="Proteomes" id="UP000095751"/>
    </source>
</evidence>
<dbReference type="OrthoDB" id="194000at2759"/>
<feature type="compositionally biased region" description="Polar residues" evidence="1">
    <location>
        <begin position="192"/>
        <end position="202"/>
    </location>
</feature>
<organism evidence="3 4">
    <name type="scientific">Fragilariopsis cylindrus CCMP1102</name>
    <dbReference type="NCBI Taxonomy" id="635003"/>
    <lineage>
        <taxon>Eukaryota</taxon>
        <taxon>Sar</taxon>
        <taxon>Stramenopiles</taxon>
        <taxon>Ochrophyta</taxon>
        <taxon>Bacillariophyta</taxon>
        <taxon>Bacillariophyceae</taxon>
        <taxon>Bacillariophycidae</taxon>
        <taxon>Bacillariales</taxon>
        <taxon>Bacillariaceae</taxon>
        <taxon>Fragilariopsis</taxon>
    </lineage>
</organism>
<feature type="region of interest" description="Disordered" evidence="1">
    <location>
        <begin position="98"/>
        <end position="242"/>
    </location>
</feature>
<feature type="compositionally biased region" description="Basic residues" evidence="1">
    <location>
        <begin position="218"/>
        <end position="229"/>
    </location>
</feature>